<evidence type="ECO:0000313" key="5">
    <source>
        <dbReference type="EMBL" id="MBB5696564.1"/>
    </source>
</evidence>
<accession>A0A840YNI5</accession>
<evidence type="ECO:0000256" key="1">
    <source>
        <dbReference type="ARBA" id="ARBA00023015"/>
    </source>
</evidence>
<keyword evidence="2 5" id="KW-0238">DNA-binding</keyword>
<dbReference type="PANTHER" id="PTHR43537">
    <property type="entry name" value="TRANSCRIPTIONAL REGULATOR, GNTR FAMILY"/>
    <property type="match status" value="1"/>
</dbReference>
<evidence type="ECO:0000259" key="4">
    <source>
        <dbReference type="SMART" id="SM00895"/>
    </source>
</evidence>
<dbReference type="EMBL" id="JACIJD010000056">
    <property type="protein sequence ID" value="MBB5696564.1"/>
    <property type="molecule type" value="Genomic_DNA"/>
</dbReference>
<feature type="domain" description="GntR C-terminal" evidence="4">
    <location>
        <begin position="45"/>
        <end position="122"/>
    </location>
</feature>
<dbReference type="SMART" id="SM00895">
    <property type="entry name" value="FCD"/>
    <property type="match status" value="1"/>
</dbReference>
<evidence type="ECO:0000313" key="6">
    <source>
        <dbReference type="Proteomes" id="UP000580654"/>
    </source>
</evidence>
<dbReference type="InterPro" id="IPR011711">
    <property type="entry name" value="GntR_C"/>
</dbReference>
<name>A0A840YNI5_9PROT</name>
<dbReference type="SUPFAM" id="SSF48008">
    <property type="entry name" value="GntR ligand-binding domain-like"/>
    <property type="match status" value="1"/>
</dbReference>
<keyword evidence="3" id="KW-0804">Transcription</keyword>
<evidence type="ECO:0000256" key="2">
    <source>
        <dbReference type="ARBA" id="ARBA00023125"/>
    </source>
</evidence>
<organism evidence="5 6">
    <name type="scientific">Muricoccus pecuniae</name>
    <dbReference type="NCBI Taxonomy" id="693023"/>
    <lineage>
        <taxon>Bacteria</taxon>
        <taxon>Pseudomonadati</taxon>
        <taxon>Pseudomonadota</taxon>
        <taxon>Alphaproteobacteria</taxon>
        <taxon>Acetobacterales</taxon>
        <taxon>Roseomonadaceae</taxon>
        <taxon>Muricoccus</taxon>
    </lineage>
</organism>
<proteinExistence type="predicted"/>
<protein>
    <submittedName>
        <fullName evidence="5">DNA-binding FadR family transcriptional regulator</fullName>
    </submittedName>
</protein>
<gene>
    <name evidence="5" type="ORF">FHS87_004635</name>
</gene>
<dbReference type="InterPro" id="IPR008920">
    <property type="entry name" value="TF_FadR/GntR_C"/>
</dbReference>
<dbReference type="Pfam" id="PF07729">
    <property type="entry name" value="FCD"/>
    <property type="match status" value="1"/>
</dbReference>
<reference evidence="5 6" key="1">
    <citation type="submission" date="2020-08" db="EMBL/GenBank/DDBJ databases">
        <title>Genomic Encyclopedia of Type Strains, Phase IV (KMG-IV): sequencing the most valuable type-strain genomes for metagenomic binning, comparative biology and taxonomic classification.</title>
        <authorList>
            <person name="Goeker M."/>
        </authorList>
    </citation>
    <scope>NUCLEOTIDE SEQUENCE [LARGE SCALE GENOMIC DNA]</scope>
    <source>
        <strain evidence="5 6">DSM 25622</strain>
    </source>
</reference>
<sequence length="122" mass="13264">MLAAEGMIRTSAGRYGGNVVTLPGGESMSEAIGLFVHGRRLPLHILHETREALEPFLARLAASRRTEDDLQEMTALHELLSTAVDDLREFSLTNVRWHNAVAKASGNELLCKRLLTATAVAG</sequence>
<keyword evidence="1" id="KW-0805">Transcription regulation</keyword>
<comment type="caution">
    <text evidence="5">The sequence shown here is derived from an EMBL/GenBank/DDBJ whole genome shotgun (WGS) entry which is preliminary data.</text>
</comment>
<dbReference type="Proteomes" id="UP000580654">
    <property type="component" value="Unassembled WGS sequence"/>
</dbReference>
<dbReference type="PANTHER" id="PTHR43537:SF24">
    <property type="entry name" value="GLUCONATE OPERON TRANSCRIPTIONAL REPRESSOR"/>
    <property type="match status" value="1"/>
</dbReference>
<dbReference type="AlphaFoldDB" id="A0A840YNI5"/>
<dbReference type="Gene3D" id="1.20.120.530">
    <property type="entry name" value="GntR ligand-binding domain-like"/>
    <property type="match status" value="1"/>
</dbReference>
<dbReference type="GO" id="GO:0003677">
    <property type="term" value="F:DNA binding"/>
    <property type="evidence" value="ECO:0007669"/>
    <property type="project" value="UniProtKB-KW"/>
</dbReference>
<keyword evidence="6" id="KW-1185">Reference proteome</keyword>
<evidence type="ECO:0000256" key="3">
    <source>
        <dbReference type="ARBA" id="ARBA00023163"/>
    </source>
</evidence>